<dbReference type="Pfam" id="PF00704">
    <property type="entry name" value="Glyco_hydro_18"/>
    <property type="match status" value="1"/>
</dbReference>
<evidence type="ECO:0000256" key="2">
    <source>
        <dbReference type="SAM" id="Phobius"/>
    </source>
</evidence>
<evidence type="ECO:0000313" key="4">
    <source>
        <dbReference type="EMBL" id="SMO85353.1"/>
    </source>
</evidence>
<feature type="region of interest" description="Disordered" evidence="1">
    <location>
        <begin position="1"/>
        <end position="26"/>
    </location>
</feature>
<evidence type="ECO:0000256" key="1">
    <source>
        <dbReference type="SAM" id="MobiDB-lite"/>
    </source>
</evidence>
<gene>
    <name evidence="4" type="ORF">SAMN06264849_11013</name>
</gene>
<keyword evidence="2" id="KW-1133">Transmembrane helix</keyword>
<feature type="compositionally biased region" description="Acidic residues" evidence="1">
    <location>
        <begin position="75"/>
        <end position="87"/>
    </location>
</feature>
<reference evidence="4 5" key="1">
    <citation type="submission" date="2017-05" db="EMBL/GenBank/DDBJ databases">
        <authorList>
            <person name="Varghese N."/>
            <person name="Submissions S."/>
        </authorList>
    </citation>
    <scope>NUCLEOTIDE SEQUENCE [LARGE SCALE GENOMIC DNA]</scope>
    <source>
        <strain evidence="4 5">DSM 45474</strain>
    </source>
</reference>
<keyword evidence="5" id="KW-1185">Reference proteome</keyword>
<keyword evidence="2" id="KW-0472">Membrane</keyword>
<sequence>MRNQYDLQPKEEQPKQAKHRTRSRKKRPLQILRKVASILFLALVTFLCGWMIGFLFDHSTNQSSSSTKQGKEYMATEEQEPQEEDNTPPDWWDFHDPPAQSDKTPNRKKKNKQTPTWEPSTVPSRTILHNNWRNPDLTHKPSKNRNREYPSQSDIQLEPPSLRPNDSPHRREMQVSVRLPYWEMQTAIHQLNKEGEQMDEVNFPWYDLQPDGKLEVRPVSKKAKQRVRSIVTKYNMRIIPVIGSQYSPSLLHDVLTAPEKRRLLTNEILKLTEEQGYHGVEIQFQPVLQKDQERFTDWMKTLSKKLHQKNRWLSVAVYPKTSSSGEAPLQDAQNWARLGQAADTVKIMAYHYSWEKPGPSAPLSWLEKILTYAQKEISPEKIYLSIPTHGYLWSDVNQLAPLTYEEAQTLIQQREVRVHRDKNGEAWFRYQRGERARTAYYQDAFSYRQKIRFLMKQYPDLGGIAHWYLGAEDPNIWAVLKKEN</sequence>
<accession>A0A521EN41</accession>
<dbReference type="Gene3D" id="3.20.20.80">
    <property type="entry name" value="Glycosidases"/>
    <property type="match status" value="1"/>
</dbReference>
<dbReference type="OrthoDB" id="9766299at2"/>
<dbReference type="SMART" id="SM00636">
    <property type="entry name" value="Glyco_18"/>
    <property type="match status" value="1"/>
</dbReference>
<dbReference type="InterPro" id="IPR001223">
    <property type="entry name" value="Glyco_hydro18_cat"/>
</dbReference>
<feature type="compositionally biased region" description="Polar residues" evidence="1">
    <location>
        <begin position="113"/>
        <end position="133"/>
    </location>
</feature>
<feature type="transmembrane region" description="Helical" evidence="2">
    <location>
        <begin position="35"/>
        <end position="56"/>
    </location>
</feature>
<proteinExistence type="predicted"/>
<dbReference type="PANTHER" id="PTHR46066">
    <property type="entry name" value="CHITINASE DOMAIN-CONTAINING PROTEIN 1 FAMILY MEMBER"/>
    <property type="match status" value="1"/>
</dbReference>
<feature type="compositionally biased region" description="Basic residues" evidence="1">
    <location>
        <begin position="16"/>
        <end position="26"/>
    </location>
</feature>
<dbReference type="InterPro" id="IPR029070">
    <property type="entry name" value="Chitinase_insertion_sf"/>
</dbReference>
<dbReference type="Proteomes" id="UP000315636">
    <property type="component" value="Unassembled WGS sequence"/>
</dbReference>
<keyword evidence="2" id="KW-0812">Transmembrane</keyword>
<dbReference type="RefSeq" id="WP_142506308.1">
    <property type="nucleotide sequence ID" value="NZ_FXTI01000010.1"/>
</dbReference>
<dbReference type="GO" id="GO:0016787">
    <property type="term" value="F:hydrolase activity"/>
    <property type="evidence" value="ECO:0007669"/>
    <property type="project" value="UniProtKB-KW"/>
</dbReference>
<keyword evidence="4" id="KW-0378">Hydrolase</keyword>
<dbReference type="SUPFAM" id="SSF51445">
    <property type="entry name" value="(Trans)glycosidases"/>
    <property type="match status" value="1"/>
</dbReference>
<feature type="domain" description="GH18" evidence="3">
    <location>
        <begin position="176"/>
        <end position="484"/>
    </location>
</feature>
<dbReference type="AlphaFoldDB" id="A0A521EN41"/>
<dbReference type="InterPro" id="IPR017853">
    <property type="entry name" value="GH"/>
</dbReference>
<dbReference type="PANTHER" id="PTHR46066:SF2">
    <property type="entry name" value="CHITINASE DOMAIN-CONTAINING PROTEIN 1"/>
    <property type="match status" value="1"/>
</dbReference>
<dbReference type="Gene3D" id="3.10.50.10">
    <property type="match status" value="1"/>
</dbReference>
<dbReference type="GO" id="GO:0008061">
    <property type="term" value="F:chitin binding"/>
    <property type="evidence" value="ECO:0007669"/>
    <property type="project" value="InterPro"/>
</dbReference>
<evidence type="ECO:0000313" key="5">
    <source>
        <dbReference type="Proteomes" id="UP000315636"/>
    </source>
</evidence>
<evidence type="ECO:0000259" key="3">
    <source>
        <dbReference type="PROSITE" id="PS51910"/>
    </source>
</evidence>
<dbReference type="PROSITE" id="PS51910">
    <property type="entry name" value="GH18_2"/>
    <property type="match status" value="1"/>
</dbReference>
<organism evidence="4 5">
    <name type="scientific">Melghirimyces algeriensis</name>
    <dbReference type="NCBI Taxonomy" id="910412"/>
    <lineage>
        <taxon>Bacteria</taxon>
        <taxon>Bacillati</taxon>
        <taxon>Bacillota</taxon>
        <taxon>Bacilli</taxon>
        <taxon>Bacillales</taxon>
        <taxon>Thermoactinomycetaceae</taxon>
        <taxon>Melghirimyces</taxon>
    </lineage>
</organism>
<protein>
    <submittedName>
        <fullName evidence="4">Glycosyl hydrolases family 18</fullName>
    </submittedName>
</protein>
<dbReference type="GO" id="GO:0005975">
    <property type="term" value="P:carbohydrate metabolic process"/>
    <property type="evidence" value="ECO:0007669"/>
    <property type="project" value="InterPro"/>
</dbReference>
<feature type="region of interest" description="Disordered" evidence="1">
    <location>
        <begin position="61"/>
        <end position="171"/>
    </location>
</feature>
<dbReference type="EMBL" id="FXTI01000010">
    <property type="protein sequence ID" value="SMO85353.1"/>
    <property type="molecule type" value="Genomic_DNA"/>
</dbReference>
<name>A0A521EN41_9BACL</name>
<dbReference type="InterPro" id="IPR011583">
    <property type="entry name" value="Chitinase_II/V-like_cat"/>
</dbReference>